<name>A0A5N5FIR6_9ROSA</name>
<dbReference type="GO" id="GO:0003676">
    <property type="term" value="F:nucleic acid binding"/>
    <property type="evidence" value="ECO:0007669"/>
    <property type="project" value="InterPro"/>
</dbReference>
<evidence type="ECO:0000313" key="2">
    <source>
        <dbReference type="EMBL" id="KAB2603036.1"/>
    </source>
</evidence>
<dbReference type="AlphaFoldDB" id="A0A5N5FIR6"/>
<gene>
    <name evidence="2" type="ORF">D8674_004041</name>
</gene>
<dbReference type="OrthoDB" id="1749524at2759"/>
<sequence>MNLGQRPSACSSIWDWFSAGIGSLSPTLYNLFLMLIHSIWRTRNALLWDGKLENLALVSYSANLQLDAFTKVQPTSQPQSLNLTSRWSPPPTAGSYVGGFVRQVSHVNNPYTVELLAARESLCWAMQRNCQSILVKTDALQVVQGVGSLRKGSSFMDLLMDDVQESLWGFGSSKIFHIPSSTNGTTYRLAKLALVFPSNFHWFEEPPDIIQDILFEDFMPSS</sequence>
<dbReference type="Proteomes" id="UP000327157">
    <property type="component" value="Chromosome 10"/>
</dbReference>
<dbReference type="InterPro" id="IPR002156">
    <property type="entry name" value="RNaseH_domain"/>
</dbReference>
<evidence type="ECO:0000313" key="3">
    <source>
        <dbReference type="Proteomes" id="UP000327157"/>
    </source>
</evidence>
<proteinExistence type="predicted"/>
<dbReference type="GO" id="GO:0004523">
    <property type="term" value="F:RNA-DNA hybrid ribonuclease activity"/>
    <property type="evidence" value="ECO:0007669"/>
    <property type="project" value="InterPro"/>
</dbReference>
<feature type="domain" description="RNase H type-1" evidence="1">
    <location>
        <begin position="94"/>
        <end position="193"/>
    </location>
</feature>
<dbReference type="Pfam" id="PF13456">
    <property type="entry name" value="RVT_3"/>
    <property type="match status" value="1"/>
</dbReference>
<organism evidence="2 3">
    <name type="scientific">Pyrus ussuriensis x Pyrus communis</name>
    <dbReference type="NCBI Taxonomy" id="2448454"/>
    <lineage>
        <taxon>Eukaryota</taxon>
        <taxon>Viridiplantae</taxon>
        <taxon>Streptophyta</taxon>
        <taxon>Embryophyta</taxon>
        <taxon>Tracheophyta</taxon>
        <taxon>Spermatophyta</taxon>
        <taxon>Magnoliopsida</taxon>
        <taxon>eudicotyledons</taxon>
        <taxon>Gunneridae</taxon>
        <taxon>Pentapetalae</taxon>
        <taxon>rosids</taxon>
        <taxon>fabids</taxon>
        <taxon>Rosales</taxon>
        <taxon>Rosaceae</taxon>
        <taxon>Amygdaloideae</taxon>
        <taxon>Maleae</taxon>
        <taxon>Pyrus</taxon>
    </lineage>
</organism>
<reference evidence="3" key="2">
    <citation type="submission" date="2019-10" db="EMBL/GenBank/DDBJ databases">
        <title>A de novo genome assembly of a pear dwarfing rootstock.</title>
        <authorList>
            <person name="Wang F."/>
            <person name="Wang J."/>
            <person name="Li S."/>
            <person name="Zhang Y."/>
            <person name="Fang M."/>
            <person name="Ma L."/>
            <person name="Zhao Y."/>
            <person name="Jiang S."/>
        </authorList>
    </citation>
    <scope>NUCLEOTIDE SEQUENCE [LARGE SCALE GENOMIC DNA]</scope>
</reference>
<reference evidence="2 3" key="3">
    <citation type="submission" date="2019-11" db="EMBL/GenBank/DDBJ databases">
        <title>A de novo genome assembly of a pear dwarfing rootstock.</title>
        <authorList>
            <person name="Wang F."/>
            <person name="Wang J."/>
            <person name="Li S."/>
            <person name="Zhang Y."/>
            <person name="Fang M."/>
            <person name="Ma L."/>
            <person name="Zhao Y."/>
            <person name="Jiang S."/>
        </authorList>
    </citation>
    <scope>NUCLEOTIDE SEQUENCE [LARGE SCALE GENOMIC DNA]</scope>
    <source>
        <strain evidence="2">S2</strain>
        <tissue evidence="2">Leaf</tissue>
    </source>
</reference>
<dbReference type="PANTHER" id="PTHR47074">
    <property type="entry name" value="BNAC02G40300D PROTEIN"/>
    <property type="match status" value="1"/>
</dbReference>
<dbReference type="Gene3D" id="3.30.420.10">
    <property type="entry name" value="Ribonuclease H-like superfamily/Ribonuclease H"/>
    <property type="match status" value="1"/>
</dbReference>
<keyword evidence="3" id="KW-1185">Reference proteome</keyword>
<dbReference type="PANTHER" id="PTHR47074:SF79">
    <property type="entry name" value="PUTATIVE-RELATED"/>
    <property type="match status" value="1"/>
</dbReference>
<dbReference type="EMBL" id="SMOL01000695">
    <property type="protein sequence ID" value="KAB2603036.1"/>
    <property type="molecule type" value="Genomic_DNA"/>
</dbReference>
<comment type="caution">
    <text evidence="2">The sequence shown here is derived from an EMBL/GenBank/DDBJ whole genome shotgun (WGS) entry which is preliminary data.</text>
</comment>
<dbReference type="InterPro" id="IPR052929">
    <property type="entry name" value="RNase_H-like_EbsB-rel"/>
</dbReference>
<evidence type="ECO:0000259" key="1">
    <source>
        <dbReference type="Pfam" id="PF13456"/>
    </source>
</evidence>
<reference evidence="2 3" key="1">
    <citation type="submission" date="2019-09" db="EMBL/GenBank/DDBJ databases">
        <authorList>
            <person name="Ou C."/>
        </authorList>
    </citation>
    <scope>NUCLEOTIDE SEQUENCE [LARGE SCALE GENOMIC DNA]</scope>
    <source>
        <strain evidence="2">S2</strain>
        <tissue evidence="2">Leaf</tissue>
    </source>
</reference>
<protein>
    <recommendedName>
        <fullName evidence="1">RNase H type-1 domain-containing protein</fullName>
    </recommendedName>
</protein>
<dbReference type="InterPro" id="IPR036397">
    <property type="entry name" value="RNaseH_sf"/>
</dbReference>
<accession>A0A5N5FIR6</accession>